<feature type="region of interest" description="Disordered" evidence="1">
    <location>
        <begin position="25"/>
        <end position="50"/>
    </location>
</feature>
<evidence type="ECO:0000256" key="2">
    <source>
        <dbReference type="SAM" id="SignalP"/>
    </source>
</evidence>
<feature type="compositionally biased region" description="Polar residues" evidence="1">
    <location>
        <begin position="39"/>
        <end position="50"/>
    </location>
</feature>
<evidence type="ECO:0000313" key="3">
    <source>
        <dbReference type="Proteomes" id="UP000095283"/>
    </source>
</evidence>
<evidence type="ECO:0000313" key="4">
    <source>
        <dbReference type="WBParaSite" id="Hba_17911"/>
    </source>
</evidence>
<proteinExistence type="predicted"/>
<feature type="chain" id="PRO_5009311242" evidence="2">
    <location>
        <begin position="17"/>
        <end position="100"/>
    </location>
</feature>
<dbReference type="Proteomes" id="UP000095283">
    <property type="component" value="Unplaced"/>
</dbReference>
<evidence type="ECO:0000256" key="1">
    <source>
        <dbReference type="SAM" id="MobiDB-lite"/>
    </source>
</evidence>
<organism evidence="3 4">
    <name type="scientific">Heterorhabditis bacteriophora</name>
    <name type="common">Entomopathogenic nematode worm</name>
    <dbReference type="NCBI Taxonomy" id="37862"/>
    <lineage>
        <taxon>Eukaryota</taxon>
        <taxon>Metazoa</taxon>
        <taxon>Ecdysozoa</taxon>
        <taxon>Nematoda</taxon>
        <taxon>Chromadorea</taxon>
        <taxon>Rhabditida</taxon>
        <taxon>Rhabditina</taxon>
        <taxon>Rhabditomorpha</taxon>
        <taxon>Strongyloidea</taxon>
        <taxon>Heterorhabditidae</taxon>
        <taxon>Heterorhabditis</taxon>
    </lineage>
</organism>
<name>A0A1I7XJH3_HETBA</name>
<feature type="signal peptide" evidence="2">
    <location>
        <begin position="1"/>
        <end position="16"/>
    </location>
</feature>
<dbReference type="AlphaFoldDB" id="A0A1I7XJH3"/>
<protein>
    <submittedName>
        <fullName evidence="4">Secreted protein</fullName>
    </submittedName>
</protein>
<keyword evidence="3" id="KW-1185">Reference proteome</keyword>
<reference evidence="4" key="1">
    <citation type="submission" date="2016-11" db="UniProtKB">
        <authorList>
            <consortium name="WormBaseParasite"/>
        </authorList>
    </citation>
    <scope>IDENTIFICATION</scope>
</reference>
<dbReference type="WBParaSite" id="Hba_17911">
    <property type="protein sequence ID" value="Hba_17911"/>
    <property type="gene ID" value="Hba_17911"/>
</dbReference>
<sequence length="100" mass="11520">MLINILISLGYWKVLLVLQRSRDYRKDRPNNPSAKRGQPSINCQGHSQRNESLSRMLTECQINSSTSGRIWIKWTNNQEMQKHPILRNQLCLGSNSGPTL</sequence>
<accession>A0A1I7XJH3</accession>
<keyword evidence="2" id="KW-0732">Signal</keyword>